<dbReference type="PRINTS" id="PR00508">
    <property type="entry name" value="S21N4MTFRASE"/>
</dbReference>
<organism evidence="4 5">
    <name type="scientific">Proteiniborus ethanoligenes</name>
    <dbReference type="NCBI Taxonomy" id="415015"/>
    <lineage>
        <taxon>Bacteria</taxon>
        <taxon>Bacillati</taxon>
        <taxon>Bacillota</taxon>
        <taxon>Clostridia</taxon>
        <taxon>Eubacteriales</taxon>
        <taxon>Proteiniborus</taxon>
    </lineage>
</organism>
<dbReference type="Gene3D" id="3.40.50.150">
    <property type="entry name" value="Vaccinia Virus protein VP39"/>
    <property type="match status" value="2"/>
</dbReference>
<sequence length="340" mass="38057">MSRTKKLTQAEKRALIKQQIKIEPSLSSRSIGRQLGVSHVTVEKVRKELLESGQLTTVDTPPEYLSHPYLKEHPEILGKLDARGLRALKAPEVLDFMQERGSLSPRSSQAALNRKRKAARRKNTSGVVPEVDIRQCDLLKDDLSWIPDDSVDLILTDLPYSVDHIELYRILSHLAGRLLKKDGIASLVCMTGYVALPDILDALRTDKRLYYNWTLTTIFPRRSSNLGWIGVSSFAKPVIHLTAGSRYKGEIYSDLITAEPANKNREIEWEQPLDVFDELAKRFLQQGDSVVLDPCCGSGTSLLASLRTGSCAKVIGTDISNDCIKISKRRIADYLDGQDE</sequence>
<dbReference type="EMBL" id="FNQE01000035">
    <property type="protein sequence ID" value="SDZ32442.1"/>
    <property type="molecule type" value="Genomic_DNA"/>
</dbReference>
<evidence type="ECO:0000313" key="5">
    <source>
        <dbReference type="Proteomes" id="UP000198625"/>
    </source>
</evidence>
<reference evidence="4 5" key="1">
    <citation type="submission" date="2016-10" db="EMBL/GenBank/DDBJ databases">
        <authorList>
            <person name="de Groot N.N."/>
        </authorList>
    </citation>
    <scope>NUCLEOTIDE SEQUENCE [LARGE SCALE GENOMIC DNA]</scope>
    <source>
        <strain evidence="4 5">DSM 21650</strain>
    </source>
</reference>
<evidence type="ECO:0000256" key="3">
    <source>
        <dbReference type="SAM" id="MobiDB-lite"/>
    </source>
</evidence>
<keyword evidence="1" id="KW-0489">Methyltransferase</keyword>
<feature type="region of interest" description="Disordered" evidence="3">
    <location>
        <begin position="100"/>
        <end position="123"/>
    </location>
</feature>
<keyword evidence="2" id="KW-0808">Transferase</keyword>
<gene>
    <name evidence="4" type="ORF">SAMN05660462_02695</name>
</gene>
<protein>
    <recommendedName>
        <fullName evidence="6">Methyltransferase</fullName>
    </recommendedName>
</protein>
<dbReference type="CDD" id="cd02440">
    <property type="entry name" value="AdoMet_MTases"/>
    <property type="match status" value="2"/>
</dbReference>
<dbReference type="STRING" id="415015.SAMN05660462_02695"/>
<dbReference type="GO" id="GO:0032259">
    <property type="term" value="P:methylation"/>
    <property type="evidence" value="ECO:0007669"/>
    <property type="project" value="UniProtKB-KW"/>
</dbReference>
<feature type="compositionally biased region" description="Basic residues" evidence="3">
    <location>
        <begin position="113"/>
        <end position="123"/>
    </location>
</feature>
<evidence type="ECO:0000256" key="2">
    <source>
        <dbReference type="ARBA" id="ARBA00022679"/>
    </source>
</evidence>
<dbReference type="GO" id="GO:0003677">
    <property type="term" value="F:DNA binding"/>
    <property type="evidence" value="ECO:0007669"/>
    <property type="project" value="InterPro"/>
</dbReference>
<keyword evidence="5" id="KW-1185">Reference proteome</keyword>
<dbReference type="AlphaFoldDB" id="A0A1H3S3D9"/>
<dbReference type="Proteomes" id="UP000198625">
    <property type="component" value="Unassembled WGS sequence"/>
</dbReference>
<dbReference type="SUPFAM" id="SSF53335">
    <property type="entry name" value="S-adenosyl-L-methionine-dependent methyltransferases"/>
    <property type="match status" value="1"/>
</dbReference>
<proteinExistence type="predicted"/>
<evidence type="ECO:0000313" key="4">
    <source>
        <dbReference type="EMBL" id="SDZ32442.1"/>
    </source>
</evidence>
<evidence type="ECO:0000256" key="1">
    <source>
        <dbReference type="ARBA" id="ARBA00022603"/>
    </source>
</evidence>
<name>A0A1H3S3D9_9FIRM</name>
<dbReference type="InterPro" id="IPR001091">
    <property type="entry name" value="RM_Methyltransferase"/>
</dbReference>
<dbReference type="InterPro" id="IPR029063">
    <property type="entry name" value="SAM-dependent_MTases_sf"/>
</dbReference>
<evidence type="ECO:0008006" key="6">
    <source>
        <dbReference type="Google" id="ProtNLM"/>
    </source>
</evidence>
<dbReference type="GO" id="GO:0008170">
    <property type="term" value="F:N-methyltransferase activity"/>
    <property type="evidence" value="ECO:0007669"/>
    <property type="project" value="InterPro"/>
</dbReference>
<accession>A0A1H3S3D9</accession>